<dbReference type="STRING" id="645134.A0A0L0H4T7"/>
<protein>
    <recommendedName>
        <fullName evidence="7">B9 domain-containing protein 1</fullName>
    </recommendedName>
</protein>
<gene>
    <name evidence="8" type="ORF">SPPG_08680</name>
</gene>
<evidence type="ECO:0000256" key="2">
    <source>
        <dbReference type="ARBA" id="ARBA00022490"/>
    </source>
</evidence>
<dbReference type="GO" id="GO:0060271">
    <property type="term" value="P:cilium assembly"/>
    <property type="evidence" value="ECO:0007669"/>
    <property type="project" value="TreeGrafter"/>
</dbReference>
<evidence type="ECO:0000256" key="1">
    <source>
        <dbReference type="ARBA" id="ARBA00004120"/>
    </source>
</evidence>
<dbReference type="Proteomes" id="UP000053201">
    <property type="component" value="Unassembled WGS sequence"/>
</dbReference>
<evidence type="ECO:0000256" key="3">
    <source>
        <dbReference type="ARBA" id="ARBA00022794"/>
    </source>
</evidence>
<dbReference type="GO" id="GO:0036038">
    <property type="term" value="C:MKS complex"/>
    <property type="evidence" value="ECO:0007669"/>
    <property type="project" value="TreeGrafter"/>
</dbReference>
<keyword evidence="9" id="KW-1185">Reference proteome</keyword>
<organism evidence="8 9">
    <name type="scientific">Spizellomyces punctatus (strain DAOM BR117)</name>
    <dbReference type="NCBI Taxonomy" id="645134"/>
    <lineage>
        <taxon>Eukaryota</taxon>
        <taxon>Fungi</taxon>
        <taxon>Fungi incertae sedis</taxon>
        <taxon>Chytridiomycota</taxon>
        <taxon>Chytridiomycota incertae sedis</taxon>
        <taxon>Chytridiomycetes</taxon>
        <taxon>Spizellomycetales</taxon>
        <taxon>Spizellomycetaceae</taxon>
        <taxon>Spizellomyces</taxon>
    </lineage>
</organism>
<keyword evidence="3" id="KW-0970">Cilium biogenesis/degradation</keyword>
<dbReference type="Pfam" id="PF07162">
    <property type="entry name" value="B9-C2"/>
    <property type="match status" value="1"/>
</dbReference>
<dbReference type="OrthoDB" id="431939at2759"/>
<evidence type="ECO:0000256" key="5">
    <source>
        <dbReference type="ARBA" id="ARBA00023273"/>
    </source>
</evidence>
<dbReference type="PANTHER" id="PTHR12968:SF1">
    <property type="entry name" value="B9 DOMAIN-CONTAINING PROTEIN 1"/>
    <property type="match status" value="1"/>
</dbReference>
<dbReference type="eggNOG" id="KOG4027">
    <property type="taxonomic scope" value="Eukaryota"/>
</dbReference>
<comment type="subcellular location">
    <subcellularLocation>
        <location evidence="1">Cytoplasm</location>
        <location evidence="1">Cytoskeleton</location>
        <location evidence="1">Cilium basal body</location>
    </subcellularLocation>
</comment>
<dbReference type="AlphaFoldDB" id="A0A0L0H4T7"/>
<evidence type="ECO:0000313" key="8">
    <source>
        <dbReference type="EMBL" id="KNC95926.1"/>
    </source>
</evidence>
<keyword evidence="5" id="KW-0966">Cell projection</keyword>
<evidence type="ECO:0000256" key="4">
    <source>
        <dbReference type="ARBA" id="ARBA00023212"/>
    </source>
</evidence>
<reference evidence="8 9" key="1">
    <citation type="submission" date="2009-08" db="EMBL/GenBank/DDBJ databases">
        <title>The Genome Sequence of Spizellomyces punctatus strain DAOM BR117.</title>
        <authorList>
            <consortium name="The Broad Institute Genome Sequencing Platform"/>
            <person name="Russ C."/>
            <person name="Cuomo C."/>
            <person name="Shea T."/>
            <person name="Young S.K."/>
            <person name="Zeng Q."/>
            <person name="Koehrsen M."/>
            <person name="Haas B."/>
            <person name="Borodovsky M."/>
            <person name="Guigo R."/>
            <person name="Alvarado L."/>
            <person name="Berlin A."/>
            <person name="Bochicchio J."/>
            <person name="Borenstein D."/>
            <person name="Chapman S."/>
            <person name="Chen Z."/>
            <person name="Engels R."/>
            <person name="Freedman E."/>
            <person name="Gellesch M."/>
            <person name="Goldberg J."/>
            <person name="Griggs A."/>
            <person name="Gujja S."/>
            <person name="Heiman D."/>
            <person name="Hepburn T."/>
            <person name="Howarth C."/>
            <person name="Jen D."/>
            <person name="Larson L."/>
            <person name="Lewis B."/>
            <person name="Mehta T."/>
            <person name="Park D."/>
            <person name="Pearson M."/>
            <person name="Roberts A."/>
            <person name="Saif S."/>
            <person name="Shenoy N."/>
            <person name="Sisk P."/>
            <person name="Stolte C."/>
            <person name="Sykes S."/>
            <person name="Thomson T."/>
            <person name="Walk T."/>
            <person name="White J."/>
            <person name="Yandava C."/>
            <person name="Burger G."/>
            <person name="Gray M.W."/>
            <person name="Holland P.W.H."/>
            <person name="King N."/>
            <person name="Lang F.B.F."/>
            <person name="Roger A.J."/>
            <person name="Ruiz-Trillo I."/>
            <person name="Lander E."/>
            <person name="Nusbaum C."/>
        </authorList>
    </citation>
    <scope>NUCLEOTIDE SEQUENCE [LARGE SCALE GENOMIC DNA]</scope>
    <source>
        <strain evidence="8 9">DAOM BR117</strain>
    </source>
</reference>
<evidence type="ECO:0000313" key="9">
    <source>
        <dbReference type="Proteomes" id="UP000053201"/>
    </source>
</evidence>
<accession>A0A0L0H4T7</accession>
<evidence type="ECO:0000256" key="6">
    <source>
        <dbReference type="ARBA" id="ARBA00038411"/>
    </source>
</evidence>
<dbReference type="EMBL" id="KQ257473">
    <property type="protein sequence ID" value="KNC95926.1"/>
    <property type="molecule type" value="Genomic_DNA"/>
</dbReference>
<keyword evidence="4" id="KW-0206">Cytoskeleton</keyword>
<dbReference type="RefSeq" id="XP_016603966.1">
    <property type="nucleotide sequence ID" value="XM_016756833.1"/>
</dbReference>
<dbReference type="InterPro" id="IPR010796">
    <property type="entry name" value="C2_B9-type_dom"/>
</dbReference>
<sequence length="201" mass="22293">MAASFFSVIVNGQIESAYFPSYDNLYCKFSFVQGPDWVVVSGLEEGITQMALASSPSAFSTSSYSTGMLAQPCVWNFPIDIAFKSTNAFGWPQMILSVYGMDGLGRDVVRGYGSIRLPRTPGMHTLYVPMFVPLASTPFNGFLSWITGRLPEFLDSRFVSRNEGREVTRVRSQGTVKVQINMGTKDMERFGYVANRPVKSV</sequence>
<comment type="similarity">
    <text evidence="6">Belongs to the B9D family.</text>
</comment>
<dbReference type="GeneID" id="27691825"/>
<evidence type="ECO:0000256" key="7">
    <source>
        <dbReference type="ARBA" id="ARBA00039274"/>
    </source>
</evidence>
<dbReference type="PANTHER" id="PTHR12968">
    <property type="entry name" value="B9 DOMAIN-CONTAINING"/>
    <property type="match status" value="1"/>
</dbReference>
<proteinExistence type="inferred from homology"/>
<keyword evidence="2" id="KW-0963">Cytoplasm</keyword>
<dbReference type="PROSITE" id="PS51381">
    <property type="entry name" value="C2_B9"/>
    <property type="match status" value="1"/>
</dbReference>
<dbReference type="OMA" id="NMPIEVT"/>
<dbReference type="VEuPathDB" id="FungiDB:SPPG_08680"/>
<name>A0A0L0H4T7_SPIPD</name>
<dbReference type="InParanoid" id="A0A0L0H4T7"/>